<dbReference type="AlphaFoldDB" id="A0A2B4RH57"/>
<dbReference type="PANTHER" id="PTHR33198">
    <property type="entry name" value="ANK_REP_REGION DOMAIN-CONTAINING PROTEIN-RELATED"/>
    <property type="match status" value="1"/>
</dbReference>
<protein>
    <submittedName>
        <fullName evidence="1">Uncharacterized protein</fullName>
    </submittedName>
</protein>
<accession>A0A2B4RH57</accession>
<dbReference type="STRING" id="50429.A0A2B4RH57"/>
<comment type="caution">
    <text evidence="1">The sequence shown here is derived from an EMBL/GenBank/DDBJ whole genome shotgun (WGS) entry which is preliminary data.</text>
</comment>
<dbReference type="PANTHER" id="PTHR33198:SF20">
    <property type="entry name" value="RETROTRANSPOSON GAG DOMAIN-CONTAINING PROTEIN"/>
    <property type="match status" value="1"/>
</dbReference>
<dbReference type="EMBL" id="LSMT01000572">
    <property type="protein sequence ID" value="PFX16139.1"/>
    <property type="molecule type" value="Genomic_DNA"/>
</dbReference>
<dbReference type="OrthoDB" id="5987901at2759"/>
<organism evidence="1 2">
    <name type="scientific">Stylophora pistillata</name>
    <name type="common">Smooth cauliflower coral</name>
    <dbReference type="NCBI Taxonomy" id="50429"/>
    <lineage>
        <taxon>Eukaryota</taxon>
        <taxon>Metazoa</taxon>
        <taxon>Cnidaria</taxon>
        <taxon>Anthozoa</taxon>
        <taxon>Hexacorallia</taxon>
        <taxon>Scleractinia</taxon>
        <taxon>Astrocoeniina</taxon>
        <taxon>Pocilloporidae</taxon>
        <taxon>Stylophora</taxon>
    </lineage>
</organism>
<gene>
    <name evidence="1" type="ORF">AWC38_SpisGene19606</name>
</gene>
<evidence type="ECO:0000313" key="2">
    <source>
        <dbReference type="Proteomes" id="UP000225706"/>
    </source>
</evidence>
<name>A0A2B4RH57_STYPI</name>
<keyword evidence="2" id="KW-1185">Reference proteome</keyword>
<dbReference type="Proteomes" id="UP000225706">
    <property type="component" value="Unassembled WGS sequence"/>
</dbReference>
<proteinExistence type="predicted"/>
<reference evidence="2" key="1">
    <citation type="journal article" date="2017" name="bioRxiv">
        <title>Comparative analysis of the genomes of Stylophora pistillata and Acropora digitifera provides evidence for extensive differences between species of corals.</title>
        <authorList>
            <person name="Voolstra C.R."/>
            <person name="Li Y."/>
            <person name="Liew Y.J."/>
            <person name="Baumgarten S."/>
            <person name="Zoccola D."/>
            <person name="Flot J.-F."/>
            <person name="Tambutte S."/>
            <person name="Allemand D."/>
            <person name="Aranda M."/>
        </authorList>
    </citation>
    <scope>NUCLEOTIDE SEQUENCE [LARGE SCALE GENOMIC DNA]</scope>
</reference>
<sequence length="258" mass="29574">MEGNSAPKMDWRSKDLPTAWKAFRQHCEFTFGGPLKRKSEGEKCNYSMIWVGDKGRDLHNTWGMTADEAKKLETYYNRFETDVKPRLSTGYLIWLSELAYIIICNEKPRVNSTNQHRSNKVFARYKFHLKVQQAGESFEQFLTELKLLVKDCGYADPDEMVRDRMVIGCYSSKTREKLIHEGSNLTLEKAVDIARTEEISAAQLQTMATENPSITSVKTKKQKAFVRKKCGKIVVDVAINMTKANAQLKERNAQNVTS</sequence>
<evidence type="ECO:0000313" key="1">
    <source>
        <dbReference type="EMBL" id="PFX16139.1"/>
    </source>
</evidence>